<reference evidence="3" key="1">
    <citation type="journal article" date="2023" name="PLoS Negl. Trop. Dis.">
        <title>A genome sequence for Biomphalaria pfeifferi, the major vector snail for the human-infecting parasite Schistosoma mansoni.</title>
        <authorList>
            <person name="Bu L."/>
            <person name="Lu L."/>
            <person name="Laidemitt M.R."/>
            <person name="Zhang S.M."/>
            <person name="Mutuku M."/>
            <person name="Mkoji G."/>
            <person name="Steinauer M."/>
            <person name="Loker E.S."/>
        </authorList>
    </citation>
    <scope>NUCLEOTIDE SEQUENCE</scope>
    <source>
        <strain evidence="3">KasaAsao</strain>
    </source>
</reference>
<reference evidence="3" key="2">
    <citation type="submission" date="2023-04" db="EMBL/GenBank/DDBJ databases">
        <authorList>
            <person name="Bu L."/>
            <person name="Lu L."/>
            <person name="Laidemitt M.R."/>
            <person name="Zhang S.M."/>
            <person name="Mutuku M."/>
            <person name="Mkoji G."/>
            <person name="Steinauer M."/>
            <person name="Loker E.S."/>
        </authorList>
    </citation>
    <scope>NUCLEOTIDE SEQUENCE</scope>
    <source>
        <strain evidence="3">KasaAsao</strain>
        <tissue evidence="3">Whole Snail</tissue>
    </source>
</reference>
<dbReference type="AlphaFoldDB" id="A0AAD8FJ90"/>
<protein>
    <recommendedName>
        <fullName evidence="5">EF-hand domain-containing protein</fullName>
    </recommendedName>
</protein>
<sequence>MAMRSIYIQDACRCSDVHIFIRNCAMLFYSLIVLCFVTINQVSSDEYRKVLPQSFSIYGKSNIRALYKALEPAIISFFKAKHLTKEYFQYSIRQRDPWTQSVLKGRFYRMDPNKDGVMNEKDLNGYFRFVILSDMLAGGADANNDYTTRTQTKISSSTLMTFWLANESVCKEDIPHLVFVTKAINHPVHVRKQTEARAKEQCITETTFVRSRNTKIQQNADVVHCLTLCDFHNSNIYAGIRSIRPCEPWLEAALTDRFDRLDVDKNEVFDINDRTPFTVFTFLMDFCVMGADKNNDNSISEKEMAYFLSKAEHGSGVSKILTGDAN</sequence>
<name>A0AAD8FJ90_BIOPF</name>
<feature type="transmembrane region" description="Helical" evidence="2">
    <location>
        <begin position="20"/>
        <end position="39"/>
    </location>
</feature>
<keyword evidence="2" id="KW-0472">Membrane</keyword>
<keyword evidence="2" id="KW-1133">Transmembrane helix</keyword>
<accession>A0AAD8FJ90</accession>
<keyword evidence="4" id="KW-1185">Reference proteome</keyword>
<dbReference type="InterPro" id="IPR018247">
    <property type="entry name" value="EF_Hand_1_Ca_BS"/>
</dbReference>
<dbReference type="EMBL" id="JASAOG010000009">
    <property type="protein sequence ID" value="KAK0067022.1"/>
    <property type="molecule type" value="Genomic_DNA"/>
</dbReference>
<organism evidence="3 4">
    <name type="scientific">Biomphalaria pfeifferi</name>
    <name type="common">Bloodfluke planorb</name>
    <name type="synonym">Freshwater snail</name>
    <dbReference type="NCBI Taxonomy" id="112525"/>
    <lineage>
        <taxon>Eukaryota</taxon>
        <taxon>Metazoa</taxon>
        <taxon>Spiralia</taxon>
        <taxon>Lophotrochozoa</taxon>
        <taxon>Mollusca</taxon>
        <taxon>Gastropoda</taxon>
        <taxon>Heterobranchia</taxon>
        <taxon>Euthyneura</taxon>
        <taxon>Panpulmonata</taxon>
        <taxon>Hygrophila</taxon>
        <taxon>Lymnaeoidea</taxon>
        <taxon>Planorbidae</taxon>
        <taxon>Biomphalaria</taxon>
    </lineage>
</organism>
<dbReference type="PROSITE" id="PS00018">
    <property type="entry name" value="EF_HAND_1"/>
    <property type="match status" value="2"/>
</dbReference>
<keyword evidence="1" id="KW-0106">Calcium</keyword>
<keyword evidence="2" id="KW-0812">Transmembrane</keyword>
<evidence type="ECO:0000256" key="1">
    <source>
        <dbReference type="ARBA" id="ARBA00022837"/>
    </source>
</evidence>
<proteinExistence type="predicted"/>
<gene>
    <name evidence="3" type="ORF">Bpfe_003757</name>
</gene>
<dbReference type="Proteomes" id="UP001233172">
    <property type="component" value="Unassembled WGS sequence"/>
</dbReference>
<evidence type="ECO:0000256" key="2">
    <source>
        <dbReference type="SAM" id="Phobius"/>
    </source>
</evidence>
<comment type="caution">
    <text evidence="3">The sequence shown here is derived from an EMBL/GenBank/DDBJ whole genome shotgun (WGS) entry which is preliminary data.</text>
</comment>
<evidence type="ECO:0008006" key="5">
    <source>
        <dbReference type="Google" id="ProtNLM"/>
    </source>
</evidence>
<dbReference type="InterPro" id="IPR011992">
    <property type="entry name" value="EF-hand-dom_pair"/>
</dbReference>
<evidence type="ECO:0000313" key="4">
    <source>
        <dbReference type="Proteomes" id="UP001233172"/>
    </source>
</evidence>
<dbReference type="SUPFAM" id="SSF47473">
    <property type="entry name" value="EF-hand"/>
    <property type="match status" value="1"/>
</dbReference>
<evidence type="ECO:0000313" key="3">
    <source>
        <dbReference type="EMBL" id="KAK0067022.1"/>
    </source>
</evidence>